<evidence type="ECO:0000313" key="1">
    <source>
        <dbReference type="EMBL" id="CAH8247848.1"/>
    </source>
</evidence>
<organism evidence="1 2">
    <name type="scientific">Paenibacillus melissococcoides</name>
    <dbReference type="NCBI Taxonomy" id="2912268"/>
    <lineage>
        <taxon>Bacteria</taxon>
        <taxon>Bacillati</taxon>
        <taxon>Bacillota</taxon>
        <taxon>Bacilli</taxon>
        <taxon>Bacillales</taxon>
        <taxon>Paenibacillaceae</taxon>
        <taxon>Paenibacillus</taxon>
    </lineage>
</organism>
<dbReference type="Proteomes" id="UP001154322">
    <property type="component" value="Unassembled WGS sequence"/>
</dbReference>
<keyword evidence="2" id="KW-1185">Reference proteome</keyword>
<gene>
    <name evidence="1" type="ORF">WJ0W_005103</name>
</gene>
<dbReference type="EMBL" id="CALYLO010000008">
    <property type="protein sequence ID" value="CAH8247848.1"/>
    <property type="molecule type" value="Genomic_DNA"/>
</dbReference>
<name>A0ABM9G7I9_9BACL</name>
<proteinExistence type="predicted"/>
<sequence>MAKRTGISFLSIILLFFGIMGTIKPVPVSAGSHSQDASEWKQDCKITNLGKICGEKYKDYHITAKWSKSDVINVIENIDKYTSNEYGLITLVAGYVNQPLGLALTLNGMAWNNNNQFKTAKEKGTGLTWTYVYRLYKGGTTSTGGKIINSKWSYE</sequence>
<dbReference type="RefSeq" id="WP_213427888.1">
    <property type="nucleotide sequence ID" value="NZ_AP031286.1"/>
</dbReference>
<comment type="caution">
    <text evidence="1">The sequence shown here is derived from an EMBL/GenBank/DDBJ whole genome shotgun (WGS) entry which is preliminary data.</text>
</comment>
<reference evidence="1" key="1">
    <citation type="submission" date="2022-06" db="EMBL/GenBank/DDBJ databases">
        <authorList>
            <person name="Dietemann V."/>
            <person name="Ory F."/>
            <person name="Dainat B."/>
            <person name="Oberhansli S."/>
        </authorList>
    </citation>
    <scope>NUCLEOTIDE SEQUENCE</scope>
    <source>
        <strain evidence="1">Ena-SAMPLE-TAB-26-04-2022-14:26:32:270-5432</strain>
    </source>
</reference>
<evidence type="ECO:0000313" key="2">
    <source>
        <dbReference type="Proteomes" id="UP001154322"/>
    </source>
</evidence>
<protein>
    <submittedName>
        <fullName evidence="1">Uncharacterized protein</fullName>
    </submittedName>
</protein>
<accession>A0ABM9G7I9</accession>